<evidence type="ECO:0000256" key="2">
    <source>
        <dbReference type="ARBA" id="ARBA00041142"/>
    </source>
</evidence>
<comment type="caution">
    <text evidence="5">The sequence shown here is derived from an EMBL/GenBank/DDBJ whole genome shotgun (WGS) entry which is preliminary data.</text>
</comment>
<dbReference type="GO" id="GO:0004089">
    <property type="term" value="F:carbonate dehydratase activity"/>
    <property type="evidence" value="ECO:0007669"/>
    <property type="project" value="InterPro"/>
</dbReference>
<dbReference type="Pfam" id="PF00194">
    <property type="entry name" value="Carb_anhydrase"/>
    <property type="match status" value="1"/>
</dbReference>
<evidence type="ECO:0000256" key="1">
    <source>
        <dbReference type="ARBA" id="ARBA00010718"/>
    </source>
</evidence>
<dbReference type="EMBL" id="JANPWB010000011">
    <property type="protein sequence ID" value="KAJ1131242.1"/>
    <property type="molecule type" value="Genomic_DNA"/>
</dbReference>
<gene>
    <name evidence="5" type="ORF">NDU88_009581</name>
</gene>
<dbReference type="InterPro" id="IPR023561">
    <property type="entry name" value="Carbonic_anhydrase_a-class"/>
</dbReference>
<keyword evidence="6" id="KW-1185">Reference proteome</keyword>
<dbReference type="Proteomes" id="UP001066276">
    <property type="component" value="Chromosome 7"/>
</dbReference>
<dbReference type="GO" id="GO:0008270">
    <property type="term" value="F:zinc ion binding"/>
    <property type="evidence" value="ECO:0007669"/>
    <property type="project" value="InterPro"/>
</dbReference>
<dbReference type="InterPro" id="IPR001148">
    <property type="entry name" value="CA_dom"/>
</dbReference>
<dbReference type="InterPro" id="IPR036398">
    <property type="entry name" value="CA_dom_sf"/>
</dbReference>
<dbReference type="GO" id="GO:0016323">
    <property type="term" value="C:basolateral plasma membrane"/>
    <property type="evidence" value="ECO:0007669"/>
    <property type="project" value="TreeGrafter"/>
</dbReference>
<dbReference type="PROSITE" id="PS51144">
    <property type="entry name" value="ALPHA_CA_2"/>
    <property type="match status" value="1"/>
</dbReference>
<dbReference type="SUPFAM" id="SSF51069">
    <property type="entry name" value="Carbonic anhydrase"/>
    <property type="match status" value="1"/>
</dbReference>
<dbReference type="Gene3D" id="3.10.200.10">
    <property type="entry name" value="Alpha carbonic anhydrase"/>
    <property type="match status" value="1"/>
</dbReference>
<evidence type="ECO:0000313" key="5">
    <source>
        <dbReference type="EMBL" id="KAJ1131242.1"/>
    </source>
</evidence>
<name>A0AAV7PVD0_PLEWA</name>
<feature type="domain" description="Alpha-carbonic anhydrase" evidence="4">
    <location>
        <begin position="1"/>
        <end position="234"/>
    </location>
</feature>
<evidence type="ECO:0000259" key="4">
    <source>
        <dbReference type="PROSITE" id="PS51144"/>
    </source>
</evidence>
<dbReference type="SMART" id="SM01057">
    <property type="entry name" value="Carb_anhydrase"/>
    <property type="match status" value="1"/>
</dbReference>
<accession>A0AAV7PVD0</accession>
<evidence type="ECO:0000313" key="6">
    <source>
        <dbReference type="Proteomes" id="UP001066276"/>
    </source>
</evidence>
<dbReference type="PANTHER" id="PTHR18952:SF93">
    <property type="entry name" value="CARBONIC ANHYDRASE-RELATED PROTEIN 11"/>
    <property type="match status" value="1"/>
</dbReference>
<reference evidence="5" key="1">
    <citation type="journal article" date="2022" name="bioRxiv">
        <title>Sequencing and chromosome-scale assembly of the giantPleurodeles waltlgenome.</title>
        <authorList>
            <person name="Brown T."/>
            <person name="Elewa A."/>
            <person name="Iarovenko S."/>
            <person name="Subramanian E."/>
            <person name="Araus A.J."/>
            <person name="Petzold A."/>
            <person name="Susuki M."/>
            <person name="Suzuki K.-i.T."/>
            <person name="Hayashi T."/>
            <person name="Toyoda A."/>
            <person name="Oliveira C."/>
            <person name="Osipova E."/>
            <person name="Leigh N.D."/>
            <person name="Simon A."/>
            <person name="Yun M.H."/>
        </authorList>
    </citation>
    <scope>NUCLEOTIDE SEQUENCE</scope>
    <source>
        <strain evidence="5">20211129_DDA</strain>
        <tissue evidence="5">Liver</tissue>
    </source>
</reference>
<dbReference type="PANTHER" id="PTHR18952">
    <property type="entry name" value="CARBONIC ANHYDRASE"/>
    <property type="match status" value="1"/>
</dbReference>
<sequence>MPGGRSSHKNTGKPASQLLFSEALLQVSGTLFNTGRHVSFRPDQHHPVNVSGGPLLYNHRLEEVRLHFGSEDGLGSEHLVNKKPSAAEVQLIHFNEELYSNISEASRNPNGLAIISFLVNVANNSNPFLNRLLNRETITRISFKHEANILHDLSIEDLYPENFGFLTYQGSMTVPPCYETVTWIIIDRPLNITSMQVHSLRLLSQSQPSEIFHSMSDNFRPVQPLFHRGLRGNIDFRKAGRKCKGANFKLHVDIQTPLKTST</sequence>
<organism evidence="5 6">
    <name type="scientific">Pleurodeles waltl</name>
    <name type="common">Iberian ribbed newt</name>
    <dbReference type="NCBI Taxonomy" id="8319"/>
    <lineage>
        <taxon>Eukaryota</taxon>
        <taxon>Metazoa</taxon>
        <taxon>Chordata</taxon>
        <taxon>Craniata</taxon>
        <taxon>Vertebrata</taxon>
        <taxon>Euteleostomi</taxon>
        <taxon>Amphibia</taxon>
        <taxon>Batrachia</taxon>
        <taxon>Caudata</taxon>
        <taxon>Salamandroidea</taxon>
        <taxon>Salamandridae</taxon>
        <taxon>Pleurodelinae</taxon>
        <taxon>Pleurodeles</taxon>
    </lineage>
</organism>
<dbReference type="GO" id="GO:0006730">
    <property type="term" value="P:one-carbon metabolic process"/>
    <property type="evidence" value="ECO:0007669"/>
    <property type="project" value="TreeGrafter"/>
</dbReference>
<dbReference type="AlphaFoldDB" id="A0AAV7PVD0"/>
<protein>
    <recommendedName>
        <fullName evidence="2">Carbonic anhydrase-related protein 11</fullName>
    </recommendedName>
    <alternativeName>
        <fullName evidence="3">CA-RP XI</fullName>
    </alternativeName>
</protein>
<comment type="similarity">
    <text evidence="1">Belongs to the alpha-carbonic anhydrase family.</text>
</comment>
<evidence type="ECO:0000256" key="3">
    <source>
        <dbReference type="ARBA" id="ARBA00042748"/>
    </source>
</evidence>
<proteinExistence type="inferred from homology"/>